<dbReference type="VEuPathDB" id="VectorBase:ACUA028376"/>
<feature type="compositionally biased region" description="Low complexity" evidence="1">
    <location>
        <begin position="83"/>
        <end position="97"/>
    </location>
</feature>
<dbReference type="EnsemblMetazoa" id="ACUA028376-RA">
    <property type="protein sequence ID" value="ACUA028376-PA"/>
    <property type="gene ID" value="ACUA028376"/>
</dbReference>
<evidence type="ECO:0000313" key="3">
    <source>
        <dbReference type="Proteomes" id="UP000075883"/>
    </source>
</evidence>
<accession>A0A182MX23</accession>
<organism evidence="2 3">
    <name type="scientific">Anopheles culicifacies</name>
    <dbReference type="NCBI Taxonomy" id="139723"/>
    <lineage>
        <taxon>Eukaryota</taxon>
        <taxon>Metazoa</taxon>
        <taxon>Ecdysozoa</taxon>
        <taxon>Arthropoda</taxon>
        <taxon>Hexapoda</taxon>
        <taxon>Insecta</taxon>
        <taxon>Pterygota</taxon>
        <taxon>Neoptera</taxon>
        <taxon>Endopterygota</taxon>
        <taxon>Diptera</taxon>
        <taxon>Nematocera</taxon>
        <taxon>Culicoidea</taxon>
        <taxon>Culicidae</taxon>
        <taxon>Anophelinae</taxon>
        <taxon>Anopheles</taxon>
        <taxon>culicifacies species complex</taxon>
    </lineage>
</organism>
<reference evidence="3" key="1">
    <citation type="submission" date="2013-09" db="EMBL/GenBank/DDBJ databases">
        <title>The Genome Sequence of Anopheles culicifacies species A.</title>
        <authorList>
            <consortium name="The Broad Institute Genomics Platform"/>
            <person name="Neafsey D.E."/>
            <person name="Besansky N."/>
            <person name="Howell P."/>
            <person name="Walton C."/>
            <person name="Young S.K."/>
            <person name="Zeng Q."/>
            <person name="Gargeya S."/>
            <person name="Fitzgerald M."/>
            <person name="Haas B."/>
            <person name="Abouelleil A."/>
            <person name="Allen A.W."/>
            <person name="Alvarado L."/>
            <person name="Arachchi H.M."/>
            <person name="Berlin A.M."/>
            <person name="Chapman S.B."/>
            <person name="Gainer-Dewar J."/>
            <person name="Goldberg J."/>
            <person name="Griggs A."/>
            <person name="Gujja S."/>
            <person name="Hansen M."/>
            <person name="Howarth C."/>
            <person name="Imamovic A."/>
            <person name="Ireland A."/>
            <person name="Larimer J."/>
            <person name="McCowan C."/>
            <person name="Murphy C."/>
            <person name="Pearson M."/>
            <person name="Poon T.W."/>
            <person name="Priest M."/>
            <person name="Roberts A."/>
            <person name="Saif S."/>
            <person name="Shea T."/>
            <person name="Sisk P."/>
            <person name="Sykes S."/>
            <person name="Wortman J."/>
            <person name="Nusbaum C."/>
            <person name="Birren B."/>
        </authorList>
    </citation>
    <scope>NUCLEOTIDE SEQUENCE [LARGE SCALE GENOMIC DNA]</scope>
    <source>
        <strain evidence="3">A-37</strain>
    </source>
</reference>
<evidence type="ECO:0000313" key="2">
    <source>
        <dbReference type="EnsemblMetazoa" id="ACUA028376-PA"/>
    </source>
</evidence>
<dbReference type="AlphaFoldDB" id="A0A182MX23"/>
<protein>
    <submittedName>
        <fullName evidence="2">Uncharacterized protein</fullName>
    </submittedName>
</protein>
<reference evidence="2" key="2">
    <citation type="submission" date="2020-05" db="UniProtKB">
        <authorList>
            <consortium name="EnsemblMetazoa"/>
        </authorList>
    </citation>
    <scope>IDENTIFICATION</scope>
    <source>
        <strain evidence="2">A-37</strain>
    </source>
</reference>
<evidence type="ECO:0000256" key="1">
    <source>
        <dbReference type="SAM" id="MobiDB-lite"/>
    </source>
</evidence>
<keyword evidence="3" id="KW-1185">Reference proteome</keyword>
<dbReference type="EMBL" id="AXCM01003610">
    <property type="status" value="NOT_ANNOTATED_CDS"/>
    <property type="molecule type" value="Genomic_DNA"/>
</dbReference>
<sequence length="157" mass="17426">MFKDNLLIIQKKPYRSIPIPPPRLAVIDQIQRGKGSIDPFRPAHVSTVGKEQLLVFVRSTAVHGRGGTEHRTGNKRRMSIEQSDTATTTTSGTDSSGHPVPAVLIVRDRKVSVGDELRLVWLLLALGRLESLLFYLQPTEHGYEHDKDDDAQAAAHD</sequence>
<proteinExistence type="predicted"/>
<dbReference type="EMBL" id="AXCM01003611">
    <property type="status" value="NOT_ANNOTATED_CDS"/>
    <property type="molecule type" value="Genomic_DNA"/>
</dbReference>
<dbReference type="Proteomes" id="UP000075883">
    <property type="component" value="Unassembled WGS sequence"/>
</dbReference>
<feature type="region of interest" description="Disordered" evidence="1">
    <location>
        <begin position="64"/>
        <end position="100"/>
    </location>
</feature>
<name>A0A182MX23_9DIPT</name>